<organism evidence="2 3">
    <name type="scientific">Streptomyces bugieae</name>
    <dbReference type="NCBI Taxonomy" id="3098223"/>
    <lineage>
        <taxon>Bacteria</taxon>
        <taxon>Bacillati</taxon>
        <taxon>Actinomycetota</taxon>
        <taxon>Actinomycetes</taxon>
        <taxon>Kitasatosporales</taxon>
        <taxon>Streptomycetaceae</taxon>
        <taxon>Streptomyces</taxon>
    </lineage>
</organism>
<dbReference type="EMBL" id="JAZBJP010000002">
    <property type="protein sequence ID" value="MEE4419571.1"/>
    <property type="molecule type" value="Genomic_DNA"/>
</dbReference>
<sequence>MSNDFPDDLVQLQRDLHAATASLKQFLDEHPHSPEPMDGWHRKPGEGYWTESRREPSPGWSDEEKQQETDLRARLLDLIGEVYAHPHWHTLSGPDLVKARMRLKHIDDPVEDD</sequence>
<reference evidence="2 3" key="1">
    <citation type="submission" date="2023-12" db="EMBL/GenBank/DDBJ databases">
        <title>30 novel species of actinomycetes from the DSMZ collection.</title>
        <authorList>
            <person name="Nouioui I."/>
        </authorList>
    </citation>
    <scope>NUCLEOTIDE SEQUENCE [LARGE SCALE GENOMIC DNA]</scope>
    <source>
        <strain evidence="2 3">DSM 41528</strain>
    </source>
</reference>
<evidence type="ECO:0000313" key="3">
    <source>
        <dbReference type="Proteomes" id="UP001307760"/>
    </source>
</evidence>
<evidence type="ECO:0000313" key="2">
    <source>
        <dbReference type="EMBL" id="MEE4419571.1"/>
    </source>
</evidence>
<gene>
    <name evidence="2" type="ORF">V2J85_09420</name>
</gene>
<accession>A0ABU7NL12</accession>
<feature type="region of interest" description="Disordered" evidence="1">
    <location>
        <begin position="26"/>
        <end position="68"/>
    </location>
</feature>
<protein>
    <submittedName>
        <fullName evidence="2">Uncharacterized protein</fullName>
    </submittedName>
</protein>
<evidence type="ECO:0000256" key="1">
    <source>
        <dbReference type="SAM" id="MobiDB-lite"/>
    </source>
</evidence>
<proteinExistence type="predicted"/>
<comment type="caution">
    <text evidence="2">The sequence shown here is derived from an EMBL/GenBank/DDBJ whole genome shotgun (WGS) entry which is preliminary data.</text>
</comment>
<dbReference type="Proteomes" id="UP001307760">
    <property type="component" value="Unassembled WGS sequence"/>
</dbReference>
<keyword evidence="3" id="KW-1185">Reference proteome</keyword>
<dbReference type="RefSeq" id="WP_330821245.1">
    <property type="nucleotide sequence ID" value="NZ_JAZBJP010000002.1"/>
</dbReference>
<name>A0ABU7NL12_9ACTN</name>